<keyword evidence="5 10" id="KW-0653">Protein transport</keyword>
<feature type="transmembrane region" description="Helical" evidence="10">
    <location>
        <begin position="186"/>
        <end position="208"/>
    </location>
</feature>
<protein>
    <recommendedName>
        <fullName evidence="9 10">Protein translocase subunit SecY</fullName>
    </recommendedName>
</protein>
<feature type="transmembrane region" description="Helical" evidence="10">
    <location>
        <begin position="369"/>
        <end position="391"/>
    </location>
</feature>
<dbReference type="PANTHER" id="PTHR10906">
    <property type="entry name" value="SECY/SEC61-ALPHA FAMILY MEMBER"/>
    <property type="match status" value="1"/>
</dbReference>
<evidence type="ECO:0000256" key="4">
    <source>
        <dbReference type="ARBA" id="ARBA00022692"/>
    </source>
</evidence>
<evidence type="ECO:0000256" key="12">
    <source>
        <dbReference type="RuleBase" id="RU003484"/>
    </source>
</evidence>
<dbReference type="EMBL" id="FOCO01000009">
    <property type="protein sequence ID" value="SEN22868.1"/>
    <property type="molecule type" value="Genomic_DNA"/>
</dbReference>
<dbReference type="Proteomes" id="UP000183002">
    <property type="component" value="Unassembled WGS sequence"/>
</dbReference>
<dbReference type="STRING" id="1077947.SAMN05216227_1009106"/>
<organism evidence="14 15">
    <name type="scientific">Pseudorhodobacter antarcticus</name>
    <dbReference type="NCBI Taxonomy" id="1077947"/>
    <lineage>
        <taxon>Bacteria</taxon>
        <taxon>Pseudomonadati</taxon>
        <taxon>Pseudomonadota</taxon>
        <taxon>Alphaproteobacteria</taxon>
        <taxon>Rhodobacterales</taxon>
        <taxon>Paracoccaceae</taxon>
        <taxon>Pseudorhodobacter</taxon>
    </lineage>
</organism>
<accession>A0A1H8EVW8</accession>
<comment type="similarity">
    <text evidence="2 10 13">Belongs to the SecY/SEC61-alpha family.</text>
</comment>
<proteinExistence type="inferred from homology"/>
<dbReference type="GO" id="GO:0005886">
    <property type="term" value="C:plasma membrane"/>
    <property type="evidence" value="ECO:0007669"/>
    <property type="project" value="UniProtKB-SubCell"/>
</dbReference>
<feature type="transmembrane region" description="Helical" evidence="10">
    <location>
        <begin position="214"/>
        <end position="236"/>
    </location>
</feature>
<sequence length="451" mass="48706">MASAAEQMAANLSWGALGKATDLRQRIFFTIGLLIVYRVGTYIPVPGIDGTALREFMADLSTGIGGMLNMFTGGAISRMGIFALGIMPYISASIIVQLMTAMVPKLEQLKKEGQQGQKKINQYTRYGTVVLATFQAYGIAVSLQSGGLVTTPGWFFIGACVITLVGGTMFLMWLGEQITARGIGNGISLIIFVGIVAEIPAALAQFFSQGRSGALSPAVIIGVIIMVIVVIAFVVFMERALRKIHIQYPRRQVGMKVYDGGSSHLPVKVNPAGVIPAIFASSLLLLPVTVSTFSGAQTGPIMSTILAYFGPGQPLYLLFFVGMIVFFAYFYTANVAFKVEDVADNLKNQNGFVPGIRPGKKTEEYLEYVVNRVLVLGSGYLALVCLLPEILRHQLGIPFYFGGTSVLIVVSVTMDTINQVQSHLLAHQYEGLIEKSNLRGKKRGKPAPARR</sequence>
<keyword evidence="7 10" id="KW-0811">Translocation</keyword>
<dbReference type="PROSITE" id="PS00755">
    <property type="entry name" value="SECY_1"/>
    <property type="match status" value="1"/>
</dbReference>
<comment type="subunit">
    <text evidence="10">Component of the Sec protein translocase complex. Heterotrimer consisting of SecY, SecE and SecG subunits. The heterotrimers can form oligomers, although 1 heterotrimer is thought to be able to translocate proteins. Interacts with the ribosome. Interacts with SecDF, and other proteins may be involved. Interacts with SecA.</text>
</comment>
<comment type="function">
    <text evidence="10 11">The central subunit of the protein translocation channel SecYEG. Consists of two halves formed by TMs 1-5 and 6-10. These two domains form a lateral gate at the front which open onto the bilayer between TMs 2 and 7, and are clamped together by SecE at the back. The channel is closed by both a pore ring composed of hydrophobic SecY resides and a short helix (helix 2A) on the extracellular side of the membrane which forms a plug. The plug probably moves laterally to allow the channel to open. The ring and the pore may move independently.</text>
</comment>
<keyword evidence="10" id="KW-1003">Cell membrane</keyword>
<evidence type="ECO:0000313" key="15">
    <source>
        <dbReference type="Proteomes" id="UP000183002"/>
    </source>
</evidence>
<dbReference type="GO" id="GO:0065002">
    <property type="term" value="P:intracellular protein transmembrane transport"/>
    <property type="evidence" value="ECO:0007669"/>
    <property type="project" value="UniProtKB-UniRule"/>
</dbReference>
<evidence type="ECO:0000256" key="8">
    <source>
        <dbReference type="ARBA" id="ARBA00023136"/>
    </source>
</evidence>
<comment type="subcellular location">
    <subcellularLocation>
        <location evidence="10">Cell membrane</location>
        <topology evidence="10">Multi-pass membrane protein</topology>
    </subcellularLocation>
    <subcellularLocation>
        <location evidence="1 12">Membrane</location>
        <topology evidence="1 12">Multi-pass membrane protein</topology>
    </subcellularLocation>
</comment>
<evidence type="ECO:0000256" key="9">
    <source>
        <dbReference type="ARBA" id="ARBA00039733"/>
    </source>
</evidence>
<dbReference type="InterPro" id="IPR030659">
    <property type="entry name" value="SecY_CS"/>
</dbReference>
<gene>
    <name evidence="10" type="primary">secY</name>
    <name evidence="14" type="ORF">SAMN05216227_1009106</name>
</gene>
<dbReference type="SUPFAM" id="SSF103491">
    <property type="entry name" value="Preprotein translocase SecY subunit"/>
    <property type="match status" value="1"/>
</dbReference>
<dbReference type="PIRSF" id="PIRSF004557">
    <property type="entry name" value="SecY"/>
    <property type="match status" value="1"/>
</dbReference>
<evidence type="ECO:0000256" key="6">
    <source>
        <dbReference type="ARBA" id="ARBA00022989"/>
    </source>
</evidence>
<feature type="transmembrane region" description="Helical" evidence="10">
    <location>
        <begin position="27"/>
        <end position="45"/>
    </location>
</feature>
<feature type="transmembrane region" description="Helical" evidence="10">
    <location>
        <begin position="274"/>
        <end position="295"/>
    </location>
</feature>
<dbReference type="Gene3D" id="1.10.3370.10">
    <property type="entry name" value="SecY subunit domain"/>
    <property type="match status" value="1"/>
</dbReference>
<keyword evidence="8 10" id="KW-0472">Membrane</keyword>
<evidence type="ECO:0000256" key="10">
    <source>
        <dbReference type="HAMAP-Rule" id="MF_01465"/>
    </source>
</evidence>
<dbReference type="OrthoDB" id="9809248at2"/>
<dbReference type="Pfam" id="PF00344">
    <property type="entry name" value="SecY"/>
    <property type="match status" value="1"/>
</dbReference>
<dbReference type="InterPro" id="IPR023201">
    <property type="entry name" value="SecY_dom_sf"/>
</dbReference>
<dbReference type="InterPro" id="IPR026593">
    <property type="entry name" value="SecY"/>
</dbReference>
<dbReference type="GO" id="GO:0006605">
    <property type="term" value="P:protein targeting"/>
    <property type="evidence" value="ECO:0007669"/>
    <property type="project" value="UniProtKB-UniRule"/>
</dbReference>
<dbReference type="PRINTS" id="PR00303">
    <property type="entry name" value="SECYTRNLCASE"/>
</dbReference>
<evidence type="ECO:0000256" key="13">
    <source>
        <dbReference type="RuleBase" id="RU004349"/>
    </source>
</evidence>
<feature type="transmembrane region" description="Helical" evidence="10">
    <location>
        <begin position="153"/>
        <end position="174"/>
    </location>
</feature>
<dbReference type="AlphaFoldDB" id="A0A1H8EVW8"/>
<dbReference type="RefSeq" id="WP_050521186.1">
    <property type="nucleotide sequence ID" value="NZ_FOCO01000009.1"/>
</dbReference>
<keyword evidence="6 10" id="KW-1133">Transmembrane helix</keyword>
<dbReference type="InterPro" id="IPR002208">
    <property type="entry name" value="SecY/SEC61-alpha"/>
</dbReference>
<evidence type="ECO:0000256" key="1">
    <source>
        <dbReference type="ARBA" id="ARBA00004141"/>
    </source>
</evidence>
<feature type="transmembrane region" description="Helical" evidence="10">
    <location>
        <begin position="79"/>
        <end position="103"/>
    </location>
</feature>
<dbReference type="HAMAP" id="MF_01465">
    <property type="entry name" value="SecY"/>
    <property type="match status" value="1"/>
</dbReference>
<evidence type="ECO:0000256" key="5">
    <source>
        <dbReference type="ARBA" id="ARBA00022927"/>
    </source>
</evidence>
<feature type="transmembrane region" description="Helical" evidence="10">
    <location>
        <begin position="397"/>
        <end position="417"/>
    </location>
</feature>
<feature type="transmembrane region" description="Helical" evidence="10">
    <location>
        <begin position="123"/>
        <end position="141"/>
    </location>
</feature>
<keyword evidence="3 10" id="KW-0813">Transport</keyword>
<keyword evidence="4 10" id="KW-0812">Transmembrane</keyword>
<evidence type="ECO:0000256" key="11">
    <source>
        <dbReference type="RuleBase" id="RU000537"/>
    </source>
</evidence>
<dbReference type="FunFam" id="1.10.3370.10:FF:000001">
    <property type="entry name" value="Preprotein translocase subunit SecY"/>
    <property type="match status" value="1"/>
</dbReference>
<dbReference type="NCBIfam" id="TIGR00967">
    <property type="entry name" value="3a0501s007"/>
    <property type="match status" value="1"/>
</dbReference>
<dbReference type="GO" id="GO:0043952">
    <property type="term" value="P:protein transport by the Sec complex"/>
    <property type="evidence" value="ECO:0007669"/>
    <property type="project" value="UniProtKB-UniRule"/>
</dbReference>
<name>A0A1H8EVW8_9RHOB</name>
<evidence type="ECO:0000256" key="3">
    <source>
        <dbReference type="ARBA" id="ARBA00022448"/>
    </source>
</evidence>
<feature type="transmembrane region" description="Helical" evidence="10">
    <location>
        <begin position="315"/>
        <end position="337"/>
    </location>
</feature>
<evidence type="ECO:0000256" key="7">
    <source>
        <dbReference type="ARBA" id="ARBA00023010"/>
    </source>
</evidence>
<keyword evidence="15" id="KW-1185">Reference proteome</keyword>
<evidence type="ECO:0000256" key="2">
    <source>
        <dbReference type="ARBA" id="ARBA00005751"/>
    </source>
</evidence>
<reference evidence="14 15" key="1">
    <citation type="submission" date="2016-10" db="EMBL/GenBank/DDBJ databases">
        <authorList>
            <person name="de Groot N.N."/>
        </authorList>
    </citation>
    <scope>NUCLEOTIDE SEQUENCE [LARGE SCALE GENOMIC DNA]</scope>
    <source>
        <strain evidence="14 15">CGMCC 1.10836</strain>
    </source>
</reference>
<dbReference type="PROSITE" id="PS00756">
    <property type="entry name" value="SECY_2"/>
    <property type="match status" value="1"/>
</dbReference>
<evidence type="ECO:0000313" key="14">
    <source>
        <dbReference type="EMBL" id="SEN22868.1"/>
    </source>
</evidence>